<dbReference type="GO" id="GO:0005886">
    <property type="term" value="C:plasma membrane"/>
    <property type="evidence" value="ECO:0007669"/>
    <property type="project" value="InterPro"/>
</dbReference>
<reference evidence="6 7" key="1">
    <citation type="submission" date="2017-11" db="EMBL/GenBank/DDBJ databases">
        <title>The genome sequence of Pantoea rodasii DSM 26611.</title>
        <authorList>
            <person name="Gao J."/>
            <person name="Mao X."/>
            <person name="Sun J."/>
        </authorList>
    </citation>
    <scope>NUCLEOTIDE SEQUENCE [LARGE SCALE GENOMIC DNA]</scope>
    <source>
        <strain evidence="6 7">DSM 26611</strain>
    </source>
</reference>
<name>A0A2M9WFF0_9GAMM</name>
<gene>
    <name evidence="6" type="ORF">PRCB_06090</name>
</gene>
<dbReference type="OrthoDB" id="6546053at2"/>
<dbReference type="AlphaFoldDB" id="A0A2M9WFF0"/>
<keyword evidence="2" id="KW-0732">Signal</keyword>
<comment type="caution">
    <text evidence="6">The sequence shown here is derived from an EMBL/GenBank/DDBJ whole genome shotgun (WGS) entry which is preliminary data.</text>
</comment>
<dbReference type="Proteomes" id="UP000232062">
    <property type="component" value="Unassembled WGS sequence"/>
</dbReference>
<keyword evidence="5 6" id="KW-0449">Lipoprotein</keyword>
<evidence type="ECO:0000256" key="2">
    <source>
        <dbReference type="ARBA" id="ARBA00022729"/>
    </source>
</evidence>
<dbReference type="Pfam" id="PF06788">
    <property type="entry name" value="UPF0257"/>
    <property type="match status" value="1"/>
</dbReference>
<keyword evidence="1" id="KW-1003">Cell membrane</keyword>
<evidence type="ECO:0000256" key="4">
    <source>
        <dbReference type="ARBA" id="ARBA00023139"/>
    </source>
</evidence>
<organism evidence="6 7">
    <name type="scientific">Pantoea rodasii</name>
    <dbReference type="NCBI Taxonomy" id="1076549"/>
    <lineage>
        <taxon>Bacteria</taxon>
        <taxon>Pseudomonadati</taxon>
        <taxon>Pseudomonadota</taxon>
        <taxon>Gammaproteobacteria</taxon>
        <taxon>Enterobacterales</taxon>
        <taxon>Erwiniaceae</taxon>
        <taxon>Pantoea</taxon>
    </lineage>
</organism>
<evidence type="ECO:0000256" key="1">
    <source>
        <dbReference type="ARBA" id="ARBA00022475"/>
    </source>
</evidence>
<evidence type="ECO:0000256" key="5">
    <source>
        <dbReference type="ARBA" id="ARBA00023288"/>
    </source>
</evidence>
<dbReference type="EMBL" id="PIQI01000011">
    <property type="protein sequence ID" value="PJZ06291.1"/>
    <property type="molecule type" value="Genomic_DNA"/>
</dbReference>
<evidence type="ECO:0000313" key="6">
    <source>
        <dbReference type="EMBL" id="PJZ06291.1"/>
    </source>
</evidence>
<dbReference type="InterPro" id="IPR010646">
    <property type="entry name" value="UPF0257"/>
</dbReference>
<keyword evidence="4" id="KW-0564">Palmitate</keyword>
<keyword evidence="3" id="KW-0472">Membrane</keyword>
<evidence type="ECO:0000313" key="7">
    <source>
        <dbReference type="Proteomes" id="UP000232062"/>
    </source>
</evidence>
<dbReference type="RefSeq" id="WP_100700828.1">
    <property type="nucleotide sequence ID" value="NZ_PIQI01000011.1"/>
</dbReference>
<dbReference type="PROSITE" id="PS51257">
    <property type="entry name" value="PROKAR_LIPOPROTEIN"/>
    <property type="match status" value="1"/>
</dbReference>
<keyword evidence="7" id="KW-1185">Reference proteome</keyword>
<evidence type="ECO:0000256" key="3">
    <source>
        <dbReference type="ARBA" id="ARBA00023136"/>
    </source>
</evidence>
<accession>A0A2M9WFF0</accession>
<protein>
    <submittedName>
        <fullName evidence="6">YnfC family lipoprotein</fullName>
    </submittedName>
</protein>
<sequence length="235" mass="26032">MKHTLLLLMAIVLLSGCDNKNADFAPQMKNYAYLYQFEAIPGKVKSTHQRLMAEDGTPIFDVDIAFDSQGCISHVKSIGKSGEITEVTREGDQLTGTENDQAVVVTLDQHCALVKKVTPAMTVDIGYNAQGWVDQISSPASDVKFHLAYNQRGDMTVLSITKGDEEVSRASAEHDADIKKISDVVTTVQRNNQRKTVSTRCKYKNDVPYYCDTETADDSGKIVDKQHGTIEVVYY</sequence>
<proteinExistence type="predicted"/>